<sequence length="485" mass="49378">MTASAGPRLARPASGLVAVVGFLVCVEVASGVLQGFYTPVWREVADHLDIRAGDVNWFEAAQLIVSALAVPFLALLGDIVGHKRVLLIATAATALGSWILVVSPTFTAFLVGYAIQGAYVVWLPLEVAIVYRRTAGSGAQDRLTRRAAAILVVALYVAIIAASLASGNLADVLPVAGMLAIPAGVVTICLVLVWVGVEDRPGTHDAGFDRAGLALLTLLLGLVMAALIVIRVLGPGFWPAWLLLAAGIAVVVPFARYERRLAEPLIDVDLLLSKRQWPLQAASFLLGVSVLGAQVPLSTFARTDPAEAGYGLGLRASAVSILIAVYILMAIVGAALLPVASRILGPRVALIVAALLVGLGYGLFVPSHGSPGGVLVNMMIAGVGTGLLVAALPAAAASAAPADRTGFATGMTNTVKTVGGAIASAVFAISLASTGVSTDPAVVDTSTPTPLSGYLAAWSVCAVTAVLAGVVLAALPRKPAPAERA</sequence>
<evidence type="ECO:0000256" key="2">
    <source>
        <dbReference type="ARBA" id="ARBA00022448"/>
    </source>
</evidence>
<evidence type="ECO:0000256" key="3">
    <source>
        <dbReference type="ARBA" id="ARBA00022692"/>
    </source>
</evidence>
<protein>
    <recommendedName>
        <fullName evidence="7">Major facilitator superfamily (MFS) profile domain-containing protein</fullName>
    </recommendedName>
</protein>
<feature type="domain" description="Major facilitator superfamily (MFS) profile" evidence="7">
    <location>
        <begin position="214"/>
        <end position="485"/>
    </location>
</feature>
<organism evidence="8 9">
    <name type="scientific">Frondihabitans peucedani</name>
    <dbReference type="NCBI Taxonomy" id="598626"/>
    <lineage>
        <taxon>Bacteria</taxon>
        <taxon>Bacillati</taxon>
        <taxon>Actinomycetota</taxon>
        <taxon>Actinomycetes</taxon>
        <taxon>Micrococcales</taxon>
        <taxon>Microbacteriaceae</taxon>
        <taxon>Frondihabitans</taxon>
    </lineage>
</organism>
<reference evidence="9" key="1">
    <citation type="journal article" date="2019" name="Int. J. Syst. Evol. Microbiol.">
        <title>The Global Catalogue of Microorganisms (GCM) 10K type strain sequencing project: providing services to taxonomists for standard genome sequencing and annotation.</title>
        <authorList>
            <consortium name="The Broad Institute Genomics Platform"/>
            <consortium name="The Broad Institute Genome Sequencing Center for Infectious Disease"/>
            <person name="Wu L."/>
            <person name="Ma J."/>
        </authorList>
    </citation>
    <scope>NUCLEOTIDE SEQUENCE [LARGE SCALE GENOMIC DNA]</scope>
    <source>
        <strain evidence="9">JCM 17442</strain>
    </source>
</reference>
<name>A0ABP8DZB2_9MICO</name>
<evidence type="ECO:0000256" key="5">
    <source>
        <dbReference type="ARBA" id="ARBA00023136"/>
    </source>
</evidence>
<feature type="transmembrane region" description="Helical" evidence="6">
    <location>
        <begin position="207"/>
        <end position="230"/>
    </location>
</feature>
<accession>A0ABP8DZB2</accession>
<feature type="transmembrane region" description="Helical" evidence="6">
    <location>
        <begin position="317"/>
        <end position="337"/>
    </location>
</feature>
<evidence type="ECO:0000256" key="6">
    <source>
        <dbReference type="SAM" id="Phobius"/>
    </source>
</evidence>
<dbReference type="PROSITE" id="PS50850">
    <property type="entry name" value="MFS"/>
    <property type="match status" value="1"/>
</dbReference>
<feature type="transmembrane region" description="Helical" evidence="6">
    <location>
        <begin position="85"/>
        <end position="102"/>
    </location>
</feature>
<feature type="transmembrane region" description="Helical" evidence="6">
    <location>
        <begin position="12"/>
        <end position="37"/>
    </location>
</feature>
<keyword evidence="5 6" id="KW-0472">Membrane</keyword>
<feature type="transmembrane region" description="Helical" evidence="6">
    <location>
        <begin position="277"/>
        <end position="297"/>
    </location>
</feature>
<evidence type="ECO:0000256" key="1">
    <source>
        <dbReference type="ARBA" id="ARBA00004651"/>
    </source>
</evidence>
<proteinExistence type="predicted"/>
<feature type="transmembrane region" description="Helical" evidence="6">
    <location>
        <begin position="57"/>
        <end position="76"/>
    </location>
</feature>
<feature type="transmembrane region" description="Helical" evidence="6">
    <location>
        <begin position="456"/>
        <end position="475"/>
    </location>
</feature>
<evidence type="ECO:0000313" key="8">
    <source>
        <dbReference type="EMBL" id="GAA4265279.1"/>
    </source>
</evidence>
<feature type="transmembrane region" description="Helical" evidence="6">
    <location>
        <begin position="143"/>
        <end position="166"/>
    </location>
</feature>
<evidence type="ECO:0000313" key="9">
    <source>
        <dbReference type="Proteomes" id="UP001501594"/>
    </source>
</evidence>
<feature type="transmembrane region" description="Helical" evidence="6">
    <location>
        <begin position="236"/>
        <end position="257"/>
    </location>
</feature>
<feature type="transmembrane region" description="Helical" evidence="6">
    <location>
        <begin position="172"/>
        <end position="195"/>
    </location>
</feature>
<gene>
    <name evidence="8" type="ORF">GCM10022256_08910</name>
</gene>
<dbReference type="InterPro" id="IPR011701">
    <property type="entry name" value="MFS"/>
</dbReference>
<dbReference type="Proteomes" id="UP001501594">
    <property type="component" value="Unassembled WGS sequence"/>
</dbReference>
<comment type="subcellular location">
    <subcellularLocation>
        <location evidence="1">Cell membrane</location>
        <topology evidence="1">Multi-pass membrane protein</topology>
    </subcellularLocation>
</comment>
<dbReference type="EMBL" id="BAABAU010000001">
    <property type="protein sequence ID" value="GAA4265279.1"/>
    <property type="molecule type" value="Genomic_DNA"/>
</dbReference>
<feature type="transmembrane region" description="Helical" evidence="6">
    <location>
        <begin position="344"/>
        <end position="364"/>
    </location>
</feature>
<feature type="transmembrane region" description="Helical" evidence="6">
    <location>
        <begin position="418"/>
        <end position="436"/>
    </location>
</feature>
<feature type="transmembrane region" description="Helical" evidence="6">
    <location>
        <begin position="376"/>
        <end position="397"/>
    </location>
</feature>
<dbReference type="InterPro" id="IPR036259">
    <property type="entry name" value="MFS_trans_sf"/>
</dbReference>
<dbReference type="Gene3D" id="1.20.1720.10">
    <property type="entry name" value="Multidrug resistance protein D"/>
    <property type="match status" value="1"/>
</dbReference>
<keyword evidence="4 6" id="KW-1133">Transmembrane helix</keyword>
<comment type="caution">
    <text evidence="8">The sequence shown here is derived from an EMBL/GenBank/DDBJ whole genome shotgun (WGS) entry which is preliminary data.</text>
</comment>
<dbReference type="Gene3D" id="1.20.1250.20">
    <property type="entry name" value="MFS general substrate transporter like domains"/>
    <property type="match status" value="1"/>
</dbReference>
<evidence type="ECO:0000256" key="4">
    <source>
        <dbReference type="ARBA" id="ARBA00022989"/>
    </source>
</evidence>
<feature type="transmembrane region" description="Helical" evidence="6">
    <location>
        <begin position="108"/>
        <end position="131"/>
    </location>
</feature>
<evidence type="ECO:0000259" key="7">
    <source>
        <dbReference type="PROSITE" id="PS50850"/>
    </source>
</evidence>
<dbReference type="Pfam" id="PF07690">
    <property type="entry name" value="MFS_1"/>
    <property type="match status" value="1"/>
</dbReference>
<keyword evidence="3 6" id="KW-0812">Transmembrane</keyword>
<dbReference type="InterPro" id="IPR020846">
    <property type="entry name" value="MFS_dom"/>
</dbReference>
<keyword evidence="9" id="KW-1185">Reference proteome</keyword>
<keyword evidence="2" id="KW-0813">Transport</keyword>
<dbReference type="SUPFAM" id="SSF103473">
    <property type="entry name" value="MFS general substrate transporter"/>
    <property type="match status" value="1"/>
</dbReference>
<dbReference type="PANTHER" id="PTHR42718:SF9">
    <property type="entry name" value="MAJOR FACILITATOR SUPERFAMILY MULTIDRUG TRANSPORTER MFSC"/>
    <property type="match status" value="1"/>
</dbReference>
<dbReference type="PANTHER" id="PTHR42718">
    <property type="entry name" value="MAJOR FACILITATOR SUPERFAMILY MULTIDRUG TRANSPORTER MFSC"/>
    <property type="match status" value="1"/>
</dbReference>
<dbReference type="RefSeq" id="WP_344793819.1">
    <property type="nucleotide sequence ID" value="NZ_BAABAU010000001.1"/>
</dbReference>